<organism evidence="2 3">
    <name type="scientific">Candidatus Kerfeldbacteria bacterium RIFCSPHIGHO2_02_FULL_42_14</name>
    <dbReference type="NCBI Taxonomy" id="1798540"/>
    <lineage>
        <taxon>Bacteria</taxon>
        <taxon>Candidatus Kerfeldiibacteriota</taxon>
    </lineage>
</organism>
<dbReference type="Pfam" id="PF00583">
    <property type="entry name" value="Acetyltransf_1"/>
    <property type="match status" value="1"/>
</dbReference>
<evidence type="ECO:0000259" key="1">
    <source>
        <dbReference type="PROSITE" id="PS51186"/>
    </source>
</evidence>
<accession>A0A1G2ATE6</accession>
<dbReference type="Proteomes" id="UP000177165">
    <property type="component" value="Unassembled WGS sequence"/>
</dbReference>
<evidence type="ECO:0000313" key="2">
    <source>
        <dbReference type="EMBL" id="OGY79766.1"/>
    </source>
</evidence>
<gene>
    <name evidence="2" type="ORF">A3B74_01845</name>
</gene>
<reference evidence="2 3" key="1">
    <citation type="journal article" date="2016" name="Nat. Commun.">
        <title>Thousands of microbial genomes shed light on interconnected biogeochemical processes in an aquifer system.</title>
        <authorList>
            <person name="Anantharaman K."/>
            <person name="Brown C.T."/>
            <person name="Hug L.A."/>
            <person name="Sharon I."/>
            <person name="Castelle C.J."/>
            <person name="Probst A.J."/>
            <person name="Thomas B.C."/>
            <person name="Singh A."/>
            <person name="Wilkins M.J."/>
            <person name="Karaoz U."/>
            <person name="Brodie E.L."/>
            <person name="Williams K.H."/>
            <person name="Hubbard S.S."/>
            <person name="Banfield J.F."/>
        </authorList>
    </citation>
    <scope>NUCLEOTIDE SEQUENCE [LARGE SCALE GENOMIC DNA]</scope>
</reference>
<dbReference type="GO" id="GO:0016747">
    <property type="term" value="F:acyltransferase activity, transferring groups other than amino-acyl groups"/>
    <property type="evidence" value="ECO:0007669"/>
    <property type="project" value="InterPro"/>
</dbReference>
<sequence>MKIKLKKYQKNNFKELDRCMVQLQDFIVRLDPLKRLRRSSKYSPQYSRNIIEKITKYNGIIFLAYDDKKNVGCIVGIIEKQSEKNLLECIPTRAGRIVELFVSDTHRNLGIGKQLMEKMENYMRKKKCDVMRVKVFEPNKAAHNFYKNLKYQDRVTDMIKILK</sequence>
<dbReference type="STRING" id="1798540.A3B74_01845"/>
<dbReference type="EMBL" id="MHKB01000007">
    <property type="protein sequence ID" value="OGY79766.1"/>
    <property type="molecule type" value="Genomic_DNA"/>
</dbReference>
<dbReference type="Gene3D" id="3.40.630.30">
    <property type="match status" value="1"/>
</dbReference>
<proteinExistence type="predicted"/>
<dbReference type="CDD" id="cd04301">
    <property type="entry name" value="NAT_SF"/>
    <property type="match status" value="1"/>
</dbReference>
<comment type="caution">
    <text evidence="2">The sequence shown here is derived from an EMBL/GenBank/DDBJ whole genome shotgun (WGS) entry which is preliminary data.</text>
</comment>
<protein>
    <recommendedName>
        <fullName evidence="1">N-acetyltransferase domain-containing protein</fullName>
    </recommendedName>
</protein>
<dbReference type="InterPro" id="IPR000182">
    <property type="entry name" value="GNAT_dom"/>
</dbReference>
<dbReference type="SUPFAM" id="SSF55729">
    <property type="entry name" value="Acyl-CoA N-acyltransferases (Nat)"/>
    <property type="match status" value="1"/>
</dbReference>
<feature type="domain" description="N-acetyltransferase" evidence="1">
    <location>
        <begin position="21"/>
        <end position="163"/>
    </location>
</feature>
<dbReference type="PROSITE" id="PS51186">
    <property type="entry name" value="GNAT"/>
    <property type="match status" value="1"/>
</dbReference>
<dbReference type="AlphaFoldDB" id="A0A1G2ATE6"/>
<name>A0A1G2ATE6_9BACT</name>
<dbReference type="InterPro" id="IPR016181">
    <property type="entry name" value="Acyl_CoA_acyltransferase"/>
</dbReference>
<evidence type="ECO:0000313" key="3">
    <source>
        <dbReference type="Proteomes" id="UP000177165"/>
    </source>
</evidence>